<sequence length="297" mass="33295">MVSSSKTRQVRKVRLGDHLCLPFSSDDEQREVLTTYIVDGLARGERVIYYADQTAPDMIGSWLADSGVETGRMVDEGRLEIRPINNNYLFDGRFEPDVVITTLWVEVRQARDAGYPGLRISGEMTSDLRPVADERALVDFEHRLARAFHSRELAAICQYDQRVFDPSAVTGMIACHPQVVQIDPLHDDHRMRIVPTYLPRGLKIIGNIDVMTVGAFTTTLRLANRWPVQNLHLNLSELEFIDVAGVRAIVHAAADLAPGRHLVIEQLAPGLRKVFEVVGWDRTPGLRFTDEAEGVGT</sequence>
<dbReference type="InterPro" id="IPR036513">
    <property type="entry name" value="STAS_dom_sf"/>
</dbReference>
<dbReference type="Pfam" id="PF14417">
    <property type="entry name" value="MEDS"/>
    <property type="match status" value="1"/>
</dbReference>
<dbReference type="Proteomes" id="UP000722989">
    <property type="component" value="Unassembled WGS sequence"/>
</dbReference>
<keyword evidence="3" id="KW-1185">Reference proteome</keyword>
<dbReference type="InterPro" id="IPR025847">
    <property type="entry name" value="MEDS_domain"/>
</dbReference>
<gene>
    <name evidence="2" type="ORF">HC031_05160</name>
</gene>
<evidence type="ECO:0000259" key="1">
    <source>
        <dbReference type="PROSITE" id="PS50801"/>
    </source>
</evidence>
<evidence type="ECO:0000313" key="3">
    <source>
        <dbReference type="Proteomes" id="UP000722989"/>
    </source>
</evidence>
<dbReference type="PROSITE" id="PS50801">
    <property type="entry name" value="STAS"/>
    <property type="match status" value="1"/>
</dbReference>
<dbReference type="InterPro" id="IPR002645">
    <property type="entry name" value="STAS_dom"/>
</dbReference>
<name>A0ABX0XV06_9ACTN</name>
<dbReference type="SUPFAM" id="SSF52091">
    <property type="entry name" value="SpoIIaa-like"/>
    <property type="match status" value="1"/>
</dbReference>
<evidence type="ECO:0000313" key="2">
    <source>
        <dbReference type="EMBL" id="NJC69114.1"/>
    </source>
</evidence>
<dbReference type="CDD" id="cd07043">
    <property type="entry name" value="STAS_anti-anti-sigma_factors"/>
    <property type="match status" value="1"/>
</dbReference>
<proteinExistence type="predicted"/>
<reference evidence="2 3" key="1">
    <citation type="submission" date="2020-03" db="EMBL/GenBank/DDBJ databases">
        <title>WGS of the type strain of Planosporangium spp.</title>
        <authorList>
            <person name="Thawai C."/>
        </authorList>
    </citation>
    <scope>NUCLEOTIDE SEQUENCE [LARGE SCALE GENOMIC DNA]</scope>
    <source>
        <strain evidence="2 3">TBRC 5610</strain>
    </source>
</reference>
<feature type="domain" description="STAS" evidence="1">
    <location>
        <begin position="202"/>
        <end position="297"/>
    </location>
</feature>
<accession>A0ABX0XV06</accession>
<dbReference type="EMBL" id="JAATVY010000002">
    <property type="protein sequence ID" value="NJC69114.1"/>
    <property type="molecule type" value="Genomic_DNA"/>
</dbReference>
<protein>
    <submittedName>
        <fullName evidence="2">STAS domain-containing protein</fullName>
    </submittedName>
</protein>
<organism evidence="2 3">
    <name type="scientific">Planosporangium thailandense</name>
    <dbReference type="NCBI Taxonomy" id="765197"/>
    <lineage>
        <taxon>Bacteria</taxon>
        <taxon>Bacillati</taxon>
        <taxon>Actinomycetota</taxon>
        <taxon>Actinomycetes</taxon>
        <taxon>Micromonosporales</taxon>
        <taxon>Micromonosporaceae</taxon>
        <taxon>Planosporangium</taxon>
    </lineage>
</organism>
<comment type="caution">
    <text evidence="2">The sequence shown here is derived from an EMBL/GenBank/DDBJ whole genome shotgun (WGS) entry which is preliminary data.</text>
</comment>
<dbReference type="RefSeq" id="WP_167923967.1">
    <property type="nucleotide sequence ID" value="NZ_JAATVY010000002.1"/>
</dbReference>
<dbReference type="InterPro" id="IPR058548">
    <property type="entry name" value="MlaB-like_STAS"/>
</dbReference>
<dbReference type="Gene3D" id="3.30.750.24">
    <property type="entry name" value="STAS domain"/>
    <property type="match status" value="1"/>
</dbReference>
<dbReference type="Pfam" id="PF13466">
    <property type="entry name" value="STAS_2"/>
    <property type="match status" value="1"/>
</dbReference>